<name>A0ACB7Y2T3_9ERIC</name>
<comment type="caution">
    <text evidence="1">The sequence shown here is derived from an EMBL/GenBank/DDBJ whole genome shotgun (WGS) entry which is preliminary data.</text>
</comment>
<evidence type="ECO:0000313" key="1">
    <source>
        <dbReference type="EMBL" id="KAH7847854.1"/>
    </source>
</evidence>
<dbReference type="EMBL" id="CM037155">
    <property type="protein sequence ID" value="KAH7847854.1"/>
    <property type="molecule type" value="Genomic_DNA"/>
</dbReference>
<protein>
    <submittedName>
        <fullName evidence="1">Uncharacterized protein</fullName>
    </submittedName>
</protein>
<dbReference type="Proteomes" id="UP000828048">
    <property type="component" value="Chromosome 5"/>
</dbReference>
<gene>
    <name evidence="1" type="ORF">Vadar_030953</name>
</gene>
<reference evidence="1 2" key="1">
    <citation type="journal article" date="2021" name="Hortic Res">
        <title>High-quality reference genome and annotation aids understanding of berry development for evergreen blueberry (Vaccinium darrowii).</title>
        <authorList>
            <person name="Yu J."/>
            <person name="Hulse-Kemp A.M."/>
            <person name="Babiker E."/>
            <person name="Staton M."/>
        </authorList>
    </citation>
    <scope>NUCLEOTIDE SEQUENCE [LARGE SCALE GENOMIC DNA]</scope>
    <source>
        <strain evidence="2">cv. NJ 8807/NJ 8810</strain>
        <tissue evidence="1">Young leaf</tissue>
    </source>
</reference>
<proteinExistence type="predicted"/>
<accession>A0ACB7Y2T3</accession>
<sequence>MESSRPCTNCKARTLISDHDGNVFCSSCGSVQDFDNLQHHFGGINCPTGTFVHTGTAGSGNAYNFKETKIYYAKQSIENITSLLDFSPPKKDEVRAMIETITEGEYGQGDWFPVLIGACAYVVMRKDSKSLALVEVGDKVGCDVYELGRMVKRVVQFMELKLPEFDIVDSFQQAVQTCFFAVSVDEDKIEKMLKQGIFLVQCMMKWYLTTGRRPLPVVAAVLMFVAQLNEVNLRIEDVAMELHVGVATCKLRYKELLESLVKVAQVLPWGKDITVKNILTNAPFVLQYMELKSMSKRGEKKIGVENAGFDLDDLVGGCLSYEMEYGSDCYGVANDAQYFKLQDKSAPPRWTSDDLETLKISHECLSMIYSEYSNEVSIADSVGECGNNTRRKRGRRCDLFGCKEWWKGKSELSRKLLLKEILEKDVGLDAMPPSFVAGCLAYQRRREKIKAAKLRIDKIRCPQNNDSGDNGNLCISEGVCLGKKRRRRRKVYVDWEDLIVETLLLHRVQEEEIEKGHYNTLLDLHVFNSGNMR</sequence>
<organism evidence="1 2">
    <name type="scientific">Vaccinium darrowii</name>
    <dbReference type="NCBI Taxonomy" id="229202"/>
    <lineage>
        <taxon>Eukaryota</taxon>
        <taxon>Viridiplantae</taxon>
        <taxon>Streptophyta</taxon>
        <taxon>Embryophyta</taxon>
        <taxon>Tracheophyta</taxon>
        <taxon>Spermatophyta</taxon>
        <taxon>Magnoliopsida</taxon>
        <taxon>eudicotyledons</taxon>
        <taxon>Gunneridae</taxon>
        <taxon>Pentapetalae</taxon>
        <taxon>asterids</taxon>
        <taxon>Ericales</taxon>
        <taxon>Ericaceae</taxon>
        <taxon>Vaccinioideae</taxon>
        <taxon>Vaccinieae</taxon>
        <taxon>Vaccinium</taxon>
    </lineage>
</organism>
<keyword evidence="2" id="KW-1185">Reference proteome</keyword>
<evidence type="ECO:0000313" key="2">
    <source>
        <dbReference type="Proteomes" id="UP000828048"/>
    </source>
</evidence>